<evidence type="ECO:0000256" key="1">
    <source>
        <dbReference type="PROSITE-ProRule" id="PRU00221"/>
    </source>
</evidence>
<keyword evidence="3" id="KW-1185">Reference proteome</keyword>
<dbReference type="WBParaSite" id="Bm9700.1">
    <property type="protein sequence ID" value="Bm9700.1"/>
    <property type="gene ID" value="WBGene00229961"/>
</dbReference>
<evidence type="ECO:0000313" key="3">
    <source>
        <dbReference type="Proteomes" id="UP000006672"/>
    </source>
</evidence>
<dbReference type="PROSITE" id="PS50082">
    <property type="entry name" value="WD_REPEATS_2"/>
    <property type="match status" value="1"/>
</dbReference>
<dbReference type="PANTHER" id="PTHR19847:SF7">
    <property type="entry name" value="DDB1- AND CUL4-ASSOCIATED FACTOR 11"/>
    <property type="match status" value="1"/>
</dbReference>
<evidence type="ECO:0000313" key="2">
    <source>
        <dbReference type="EMBL" id="VIO92923.1"/>
    </source>
</evidence>
<accession>A0A8L7TLP5</accession>
<dbReference type="KEGG" id="bmy:BM_BM9700"/>
<reference evidence="3" key="1">
    <citation type="journal article" date="2007" name="Science">
        <title>Draft genome of the filarial nematode parasite Brugia malayi.</title>
        <authorList>
            <person name="Ghedin E."/>
            <person name="Wang S."/>
            <person name="Spiro D."/>
            <person name="Caler E."/>
            <person name="Zhao Q."/>
            <person name="Crabtree J."/>
            <person name="Allen J.E."/>
            <person name="Delcher A.L."/>
            <person name="Guiliano D.B."/>
            <person name="Miranda-Saavedra D."/>
            <person name="Angiuoli S.V."/>
            <person name="Creasy T."/>
            <person name="Amedeo P."/>
            <person name="Haas B."/>
            <person name="El-Sayed N.M."/>
            <person name="Wortman J.R."/>
            <person name="Feldblyum T."/>
            <person name="Tallon L."/>
            <person name="Schatz M."/>
            <person name="Shumway M."/>
            <person name="Koo H."/>
            <person name="Salzberg S.L."/>
            <person name="Schobel S."/>
            <person name="Pertea M."/>
            <person name="Pop M."/>
            <person name="White O."/>
            <person name="Barton G.J."/>
            <person name="Carlow C.K."/>
            <person name="Crawford M.J."/>
            <person name="Daub J."/>
            <person name="Dimmic M.W."/>
            <person name="Estes C.F."/>
            <person name="Foster J.M."/>
            <person name="Ganatra M."/>
            <person name="Gregory W.F."/>
            <person name="Johnson N.M."/>
            <person name="Jin J."/>
            <person name="Komuniecki R."/>
            <person name="Korf I."/>
            <person name="Kumar S."/>
            <person name="Laney S."/>
            <person name="Li B.W."/>
            <person name="Li W."/>
            <person name="Lindblom T.H."/>
            <person name="Lustigman S."/>
            <person name="Ma D."/>
            <person name="Maina C.V."/>
            <person name="Martin D.M."/>
            <person name="McCarter J.P."/>
            <person name="McReynolds L."/>
            <person name="Mitreva M."/>
            <person name="Nutman T.B."/>
            <person name="Parkinson J."/>
            <person name="Peregrin-Alvarez J.M."/>
            <person name="Poole C."/>
            <person name="Ren Q."/>
            <person name="Saunders L."/>
            <person name="Sluder A.E."/>
            <person name="Smith K."/>
            <person name="Stanke M."/>
            <person name="Unnasch T.R."/>
            <person name="Ware J."/>
            <person name="Wei A.D."/>
            <person name="Weil G."/>
            <person name="Williams D.J."/>
            <person name="Zhang Y."/>
            <person name="Williams S.A."/>
            <person name="Fraser-Liggett C."/>
            <person name="Slatko B."/>
            <person name="Blaxter M.L."/>
            <person name="Scott A.L."/>
        </authorList>
    </citation>
    <scope>NUCLEOTIDE SEQUENCE</scope>
    <source>
        <strain evidence="3">FR3</strain>
    </source>
</reference>
<dbReference type="SUPFAM" id="SSF50978">
    <property type="entry name" value="WD40 repeat-like"/>
    <property type="match status" value="1"/>
</dbReference>
<dbReference type="OrthoDB" id="5792874at2759"/>
<proteinExistence type="predicted"/>
<dbReference type="GO" id="GO:0080008">
    <property type="term" value="C:Cul4-RING E3 ubiquitin ligase complex"/>
    <property type="evidence" value="ECO:0007669"/>
    <property type="project" value="TreeGrafter"/>
</dbReference>
<dbReference type="GeneID" id="6097606"/>
<dbReference type="InterPro" id="IPR001680">
    <property type="entry name" value="WD40_rpt"/>
</dbReference>
<dbReference type="Proteomes" id="UP000006672">
    <property type="component" value="Unassembled WGS sequence"/>
</dbReference>
<organism evidence="2">
    <name type="scientific">Brugia malayi</name>
    <name type="common">Filarial nematode worm</name>
    <dbReference type="NCBI Taxonomy" id="6279"/>
    <lineage>
        <taxon>Eukaryota</taxon>
        <taxon>Metazoa</taxon>
        <taxon>Ecdysozoa</taxon>
        <taxon>Nematoda</taxon>
        <taxon>Chromadorea</taxon>
        <taxon>Rhabditida</taxon>
        <taxon>Spirurina</taxon>
        <taxon>Spiruromorpha</taxon>
        <taxon>Filarioidea</taxon>
        <taxon>Onchocercidae</taxon>
        <taxon>Brugia</taxon>
    </lineage>
</organism>
<evidence type="ECO:0000313" key="4">
    <source>
        <dbReference type="WBParaSite" id="Bm9700.1"/>
    </source>
</evidence>
<dbReference type="Gene3D" id="2.130.10.10">
    <property type="entry name" value="YVTN repeat-like/Quinoprotein amine dehydrogenase"/>
    <property type="match status" value="2"/>
</dbReference>
<dbReference type="AlphaFoldDB" id="A0A4E9FA51"/>
<gene>
    <name evidence="2" type="primary">Bma-wdr-23.3</name>
    <name evidence="2" type="ORF">BM_BM9700</name>
</gene>
<dbReference type="InterPro" id="IPR015943">
    <property type="entry name" value="WD40/YVTN_repeat-like_dom_sf"/>
</dbReference>
<dbReference type="EMBL" id="CAAKNF010000193">
    <property type="protein sequence ID" value="VIO92923.1"/>
    <property type="molecule type" value="Genomic_DNA"/>
</dbReference>
<dbReference type="InterPro" id="IPR051859">
    <property type="entry name" value="DCAF"/>
</dbReference>
<dbReference type="RefSeq" id="XP_042933934.1">
    <property type="nucleotide sequence ID" value="XM_043078000.1"/>
</dbReference>
<dbReference type="GO" id="GO:0043161">
    <property type="term" value="P:proteasome-mediated ubiquitin-dependent protein catabolic process"/>
    <property type="evidence" value="ECO:0007669"/>
    <property type="project" value="TreeGrafter"/>
</dbReference>
<name>A0A4E9FA51_BRUMA</name>
<dbReference type="Pfam" id="PF00400">
    <property type="entry name" value="WD40"/>
    <property type="match status" value="1"/>
</dbReference>
<dbReference type="InterPro" id="IPR036322">
    <property type="entry name" value="WD40_repeat_dom_sf"/>
</dbReference>
<protein>
    <submittedName>
        <fullName evidence="4">WD_REPEATS_REGION domain-containing protein</fullName>
    </submittedName>
</protein>
<sequence length="430" mass="48892">MSDLKQWAATSSGASLSKIFIGRMIKSREIGKRVRSISHHASLMPNTSSASEKLINLHTSSLANKSNAFTPSEKANFVNRFLPNKWTDVDKLDSGLFRCIHLPNERFVTIGQDKSLRFYIRQPPRYQFIDQIGIPNNGFITDFARSTKGDQLAYTTSNAYARSSRSGLFGHTSDTSAYHCSIDQINDGLLQWNRFQPNQERIPRRRDAFFSICYTMDDQNLVIGRAGGRISIVGVDEHTHYSFDGHENDVKAIHCSKANPNLFYSGCSDGFCKMWDCRTPNKSIPLASSFTNDYAITHIDCDTFDRYVVITSGGVKFDILDVRQFSEVISFDIKQKHQESNLWGDIPTFYKAMTIKKQNLSAIFWRVKFSPRRTGHRFIYCGSNIGTISIFDIVTGEMVKEFTRDECEVYDCSWHPNDNEIVSVSVRSVS</sequence>
<dbReference type="PANTHER" id="PTHR19847">
    <property type="entry name" value="DDB1- AND CUL4-ASSOCIATED FACTOR 11"/>
    <property type="match status" value="1"/>
</dbReference>
<dbReference type="CTD" id="6097606"/>
<reference evidence="2" key="2">
    <citation type="submission" date="2019-04" db="EMBL/GenBank/DDBJ databases">
        <authorList>
            <person name="Howe K."/>
            <person name="Paulini M."/>
            <person name="Williams G."/>
        </authorList>
    </citation>
    <scope>NUCLEOTIDE SEQUENCE [LARGE SCALE GENOMIC DNA]</scope>
    <source>
        <strain evidence="2">FR3</strain>
    </source>
</reference>
<feature type="repeat" description="WD" evidence="1">
    <location>
        <begin position="243"/>
        <end position="276"/>
    </location>
</feature>
<dbReference type="SMART" id="SM00320">
    <property type="entry name" value="WD40"/>
    <property type="match status" value="3"/>
</dbReference>
<keyword evidence="1" id="KW-0853">WD repeat</keyword>
<accession>A0A4E9FA51</accession>
<reference evidence="4" key="3">
    <citation type="submission" date="2022-04" db="UniProtKB">
        <authorList>
            <consortium name="WormBaseParasite"/>
        </authorList>
    </citation>
    <scope>IDENTIFICATION</scope>
</reference>